<evidence type="ECO:0000256" key="4">
    <source>
        <dbReference type="ARBA" id="ARBA00023027"/>
    </source>
</evidence>
<dbReference type="Pfam" id="PF02826">
    <property type="entry name" value="2-Hacid_dh_C"/>
    <property type="match status" value="1"/>
</dbReference>
<dbReference type="PROSITE" id="PS00065">
    <property type="entry name" value="D_2_HYDROXYACID_DH_1"/>
    <property type="match status" value="1"/>
</dbReference>
<sequence length="316" mass="33858">MTRKLALLDDYQDVARDVANWEDLSGWEVHPIRRHLRGRELAAALAGFTAVVAMRERTAFDRDLLQQLPELELLVTTGARNASIDVAAANEAGITVCGTGASPAAAPELTWALIMAAVRDIPGQQAALREGRWQTGVGRELAGRTLGILGLGKIGTRIAGYARAFGMDVLAWSANLTDELAAAAGARRVDKRDLFAESDIVVVTTRLSERTRHLVGRAELEALGPDGLLVNTSRGGVVDTDALLGALAEGDLGGAALDVYDDEPLQPGHRLLDAPRTLLTPHIGYVTREQYRIFYQDALEDVQAWAAGAPVRVITG</sequence>
<reference evidence="9" key="1">
    <citation type="journal article" date="2019" name="Int. J. Syst. Evol. Microbiol.">
        <title>The Global Catalogue of Microorganisms (GCM) 10K type strain sequencing project: providing services to taxonomists for standard genome sequencing and annotation.</title>
        <authorList>
            <consortium name="The Broad Institute Genomics Platform"/>
            <consortium name="The Broad Institute Genome Sequencing Center for Infectious Disease"/>
            <person name="Wu L."/>
            <person name="Ma J."/>
        </authorList>
    </citation>
    <scope>NUCLEOTIDE SEQUENCE [LARGE SCALE GENOMIC DNA]</scope>
    <source>
        <strain evidence="9">KCTC 19466</strain>
    </source>
</reference>
<name>A0ABQ3GI07_9MICC</name>
<dbReference type="InterPro" id="IPR050857">
    <property type="entry name" value="D-2-hydroxyacid_DH"/>
</dbReference>
<dbReference type="Pfam" id="PF00389">
    <property type="entry name" value="2-Hacid_dh"/>
    <property type="match status" value="1"/>
</dbReference>
<dbReference type="EMBL" id="BMXK01000005">
    <property type="protein sequence ID" value="GHD05252.1"/>
    <property type="molecule type" value="Genomic_DNA"/>
</dbReference>
<keyword evidence="9" id="KW-1185">Reference proteome</keyword>
<protein>
    <submittedName>
        <fullName evidence="8">2-hydroxyacid dehydrogenase</fullName>
    </submittedName>
</protein>
<dbReference type="Proteomes" id="UP000642819">
    <property type="component" value="Unassembled WGS sequence"/>
</dbReference>
<evidence type="ECO:0000256" key="5">
    <source>
        <dbReference type="RuleBase" id="RU003719"/>
    </source>
</evidence>
<dbReference type="PANTHER" id="PTHR42789:SF1">
    <property type="entry name" value="D-ISOMER SPECIFIC 2-HYDROXYACID DEHYDROGENASE FAMILY PROTEIN (AFU_ORTHOLOGUE AFUA_6G10090)"/>
    <property type="match status" value="1"/>
</dbReference>
<accession>A0ABQ3GI07</accession>
<evidence type="ECO:0000256" key="2">
    <source>
        <dbReference type="ARBA" id="ARBA00022605"/>
    </source>
</evidence>
<keyword evidence="2" id="KW-0028">Amino-acid biosynthesis</keyword>
<organism evidence="8 9">
    <name type="scientific">Zhihengliuella salsuginis</name>
    <dbReference type="NCBI Taxonomy" id="578222"/>
    <lineage>
        <taxon>Bacteria</taxon>
        <taxon>Bacillati</taxon>
        <taxon>Actinomycetota</taxon>
        <taxon>Actinomycetes</taxon>
        <taxon>Micrococcales</taxon>
        <taxon>Micrococcaceae</taxon>
        <taxon>Zhihengliuella</taxon>
    </lineage>
</organism>
<dbReference type="SUPFAM" id="SSF51735">
    <property type="entry name" value="NAD(P)-binding Rossmann-fold domains"/>
    <property type="match status" value="1"/>
</dbReference>
<comment type="similarity">
    <text evidence="1 5">Belongs to the D-isomer specific 2-hydroxyacid dehydrogenase family.</text>
</comment>
<evidence type="ECO:0000259" key="6">
    <source>
        <dbReference type="Pfam" id="PF00389"/>
    </source>
</evidence>
<feature type="domain" description="D-isomer specific 2-hydroxyacid dehydrogenase catalytic" evidence="6">
    <location>
        <begin position="36"/>
        <end position="311"/>
    </location>
</feature>
<comment type="caution">
    <text evidence="8">The sequence shown here is derived from an EMBL/GenBank/DDBJ whole genome shotgun (WGS) entry which is preliminary data.</text>
</comment>
<evidence type="ECO:0000313" key="9">
    <source>
        <dbReference type="Proteomes" id="UP000642819"/>
    </source>
</evidence>
<keyword evidence="3 5" id="KW-0560">Oxidoreductase</keyword>
<dbReference type="InterPro" id="IPR029752">
    <property type="entry name" value="D-isomer_DH_CS1"/>
</dbReference>
<evidence type="ECO:0000256" key="3">
    <source>
        <dbReference type="ARBA" id="ARBA00023002"/>
    </source>
</evidence>
<keyword evidence="4" id="KW-0520">NAD</keyword>
<dbReference type="CDD" id="cd12169">
    <property type="entry name" value="PGDH_like_1"/>
    <property type="match status" value="1"/>
</dbReference>
<dbReference type="Gene3D" id="3.40.50.720">
    <property type="entry name" value="NAD(P)-binding Rossmann-like Domain"/>
    <property type="match status" value="2"/>
</dbReference>
<dbReference type="PANTHER" id="PTHR42789">
    <property type="entry name" value="D-ISOMER SPECIFIC 2-HYDROXYACID DEHYDROGENASE FAMILY PROTEIN (AFU_ORTHOLOGUE AFUA_6G10090)"/>
    <property type="match status" value="1"/>
</dbReference>
<proteinExistence type="inferred from homology"/>
<dbReference type="InterPro" id="IPR006140">
    <property type="entry name" value="D-isomer_DH_NAD-bd"/>
</dbReference>
<dbReference type="InterPro" id="IPR036291">
    <property type="entry name" value="NAD(P)-bd_dom_sf"/>
</dbReference>
<feature type="domain" description="D-isomer specific 2-hydroxyacid dehydrogenase NAD-binding" evidence="7">
    <location>
        <begin position="112"/>
        <end position="284"/>
    </location>
</feature>
<gene>
    <name evidence="8" type="ORF">GCM10008096_13910</name>
</gene>
<dbReference type="InterPro" id="IPR006139">
    <property type="entry name" value="D-isomer_2_OHA_DH_cat_dom"/>
</dbReference>
<evidence type="ECO:0000313" key="8">
    <source>
        <dbReference type="EMBL" id="GHD05252.1"/>
    </source>
</evidence>
<dbReference type="RefSeq" id="WP_189349410.1">
    <property type="nucleotide sequence ID" value="NZ_BMXK01000005.1"/>
</dbReference>
<evidence type="ECO:0000259" key="7">
    <source>
        <dbReference type="Pfam" id="PF02826"/>
    </source>
</evidence>
<dbReference type="SUPFAM" id="SSF52283">
    <property type="entry name" value="Formate/glycerate dehydrogenase catalytic domain-like"/>
    <property type="match status" value="1"/>
</dbReference>
<evidence type="ECO:0000256" key="1">
    <source>
        <dbReference type="ARBA" id="ARBA00005854"/>
    </source>
</evidence>